<keyword evidence="4" id="KW-0186">Copper</keyword>
<name>A0A0M3JYE2_ANISI</name>
<comment type="subcellular location">
    <subcellularLocation>
        <location evidence="4">Membrane</location>
        <topology evidence="4">Multi-pass membrane protein</topology>
    </subcellularLocation>
</comment>
<keyword evidence="2 4" id="KW-1133">Transmembrane helix</keyword>
<reference evidence="6 7" key="2">
    <citation type="submission" date="2018-11" db="EMBL/GenBank/DDBJ databases">
        <authorList>
            <consortium name="Pathogen Informatics"/>
        </authorList>
    </citation>
    <scope>NUCLEOTIDE SEQUENCE [LARGE SCALE GENOMIC DNA]</scope>
</reference>
<keyword evidence="4" id="KW-0406">Ion transport</keyword>
<feature type="compositionally biased region" description="Basic and acidic residues" evidence="5">
    <location>
        <begin position="1"/>
        <end position="10"/>
    </location>
</feature>
<feature type="transmembrane region" description="Helical" evidence="4">
    <location>
        <begin position="129"/>
        <end position="148"/>
    </location>
</feature>
<dbReference type="InterPro" id="IPR007274">
    <property type="entry name" value="Cop_transporter"/>
</dbReference>
<evidence type="ECO:0000313" key="8">
    <source>
        <dbReference type="WBParaSite" id="ASIM_0001345801-mRNA-1"/>
    </source>
</evidence>
<dbReference type="OrthoDB" id="161814at2759"/>
<dbReference type="PANTHER" id="PTHR12483:SF30">
    <property type="entry name" value="COPPER TRANSPORT PROTEIN"/>
    <property type="match status" value="1"/>
</dbReference>
<dbReference type="GO" id="GO:0005375">
    <property type="term" value="F:copper ion transmembrane transporter activity"/>
    <property type="evidence" value="ECO:0007669"/>
    <property type="project" value="UniProtKB-UniRule"/>
</dbReference>
<sequence length="185" mass="21083">MNITESDHMHQHMQMTESNASQTGAHKAMKSMMHHGMSMTFHFGDDETILFKFWAVHNAGFMVLSCFIIIVLCFIMEGIRWFRSFRKASKRQIRSAPSINEQPSFFRPHISVALCIDTVLHAVQLTISYILMLLFMTFNVWLCIAVVLGEVLGRFIFNAFFPTAELSASQVTFNSNCSSSSNFHA</sequence>
<evidence type="ECO:0000256" key="1">
    <source>
        <dbReference type="ARBA" id="ARBA00022692"/>
    </source>
</evidence>
<dbReference type="Pfam" id="PF04145">
    <property type="entry name" value="Ctr"/>
    <property type="match status" value="1"/>
</dbReference>
<feature type="transmembrane region" description="Helical" evidence="4">
    <location>
        <begin position="59"/>
        <end position="83"/>
    </location>
</feature>
<keyword evidence="3 4" id="KW-0472">Membrane</keyword>
<keyword evidence="7" id="KW-1185">Reference proteome</keyword>
<evidence type="ECO:0000313" key="6">
    <source>
        <dbReference type="EMBL" id="VDK48378.1"/>
    </source>
</evidence>
<evidence type="ECO:0000256" key="3">
    <source>
        <dbReference type="ARBA" id="ARBA00023136"/>
    </source>
</evidence>
<proteinExistence type="inferred from homology"/>
<gene>
    <name evidence="6" type="ORF">ASIM_LOCUS12886</name>
</gene>
<dbReference type="GO" id="GO:0016020">
    <property type="term" value="C:membrane"/>
    <property type="evidence" value="ECO:0007669"/>
    <property type="project" value="UniProtKB-SubCell"/>
</dbReference>
<keyword evidence="4" id="KW-0187">Copper transport</keyword>
<dbReference type="WBParaSite" id="ASIM_0001345801-mRNA-1">
    <property type="protein sequence ID" value="ASIM_0001345801-mRNA-1"/>
    <property type="gene ID" value="ASIM_0001345801"/>
</dbReference>
<dbReference type="AlphaFoldDB" id="A0A0M3JYE2"/>
<evidence type="ECO:0000256" key="2">
    <source>
        <dbReference type="ARBA" id="ARBA00022989"/>
    </source>
</evidence>
<keyword evidence="4" id="KW-0813">Transport</keyword>
<accession>A0A0M3JYE2</accession>
<dbReference type="EMBL" id="UYRR01031270">
    <property type="protein sequence ID" value="VDK48378.1"/>
    <property type="molecule type" value="Genomic_DNA"/>
</dbReference>
<evidence type="ECO:0000313" key="7">
    <source>
        <dbReference type="Proteomes" id="UP000267096"/>
    </source>
</evidence>
<evidence type="ECO:0000256" key="4">
    <source>
        <dbReference type="RuleBase" id="RU367022"/>
    </source>
</evidence>
<comment type="similarity">
    <text evidence="4">Belongs to the copper transporter (Ctr) (TC 1.A.56) family. SLC31A subfamily.</text>
</comment>
<keyword evidence="1 4" id="KW-0812">Transmembrane</keyword>
<evidence type="ECO:0000256" key="5">
    <source>
        <dbReference type="SAM" id="MobiDB-lite"/>
    </source>
</evidence>
<reference evidence="8" key="1">
    <citation type="submission" date="2017-02" db="UniProtKB">
        <authorList>
            <consortium name="WormBaseParasite"/>
        </authorList>
    </citation>
    <scope>IDENTIFICATION</scope>
</reference>
<organism evidence="8">
    <name type="scientific">Anisakis simplex</name>
    <name type="common">Herring worm</name>
    <dbReference type="NCBI Taxonomy" id="6269"/>
    <lineage>
        <taxon>Eukaryota</taxon>
        <taxon>Metazoa</taxon>
        <taxon>Ecdysozoa</taxon>
        <taxon>Nematoda</taxon>
        <taxon>Chromadorea</taxon>
        <taxon>Rhabditida</taxon>
        <taxon>Spirurina</taxon>
        <taxon>Ascaridomorpha</taxon>
        <taxon>Ascaridoidea</taxon>
        <taxon>Anisakidae</taxon>
        <taxon>Anisakis</taxon>
        <taxon>Anisakis simplex complex</taxon>
    </lineage>
</organism>
<feature type="region of interest" description="Disordered" evidence="5">
    <location>
        <begin position="1"/>
        <end position="21"/>
    </location>
</feature>
<dbReference type="PANTHER" id="PTHR12483">
    <property type="entry name" value="SOLUTE CARRIER FAMILY 31 COPPER TRANSPORTERS"/>
    <property type="match status" value="1"/>
</dbReference>
<protein>
    <recommendedName>
        <fullName evidence="4">Copper transport protein</fullName>
    </recommendedName>
</protein>
<dbReference type="Proteomes" id="UP000267096">
    <property type="component" value="Unassembled WGS sequence"/>
</dbReference>